<dbReference type="Proteomes" id="UP000728968">
    <property type="component" value="Unassembled WGS sequence"/>
</dbReference>
<evidence type="ECO:0000313" key="3">
    <source>
        <dbReference type="Proteomes" id="UP000728968"/>
    </source>
</evidence>
<keyword evidence="3" id="KW-1185">Reference proteome</keyword>
<dbReference type="InterPro" id="IPR027417">
    <property type="entry name" value="P-loop_NTPase"/>
</dbReference>
<reference evidence="2 3" key="1">
    <citation type="journal article" date="2021" name="Sci. Rep.">
        <title>The distribution of antibiotic resistance genes in chicken gut microbiota commensals.</title>
        <authorList>
            <person name="Juricova H."/>
            <person name="Matiasovicova J."/>
            <person name="Kubasova T."/>
            <person name="Cejkova D."/>
            <person name="Rychlik I."/>
        </authorList>
    </citation>
    <scope>NUCLEOTIDE SEQUENCE [LARGE SCALE GENOMIC DNA]</scope>
    <source>
        <strain evidence="2 3">An425</strain>
    </source>
</reference>
<gene>
    <name evidence="2" type="ORF">H6A04_07540</name>
</gene>
<sequence length="381" mass="44518">MLLYFSVGGFCSFKEVQDLFLTAYLGTRLKNTKYEKNFYIDKTNRVMKSAIIFGANASGKTNIILGLERLKDIIFNGINLPKDFNEKNLNYDSNTIKFEIGILDKKENIYDYSIEFQKDKLIYEKLECNDKVIYEFKGDILSSKKLPKEVNKIFSIISTETILKKLRDFQVEEITDFISSLEWIKIRRNRGINYESKDTPNPISENIKLRLEDKKEEVLQIIKLLDHTIEDLKFEKLGTVNNEIVYDIYFLREKSKNKFYLGNESEGIRKVINLMLDLLEVYEGKTIVIDELDSSISTISLIKLFNNFINVDNNIKGQLIVTSHNLFLFDNNIFEPQQIYIVNKKEDLSSELYSLAEFKIRSEKENLYHDFLKGKYGGING</sequence>
<dbReference type="PANTHER" id="PTHR40396">
    <property type="entry name" value="ATPASE-LIKE PROTEIN"/>
    <property type="match status" value="1"/>
</dbReference>
<feature type="domain" description="ATPase AAA-type core" evidence="1">
    <location>
        <begin position="50"/>
        <end position="330"/>
    </location>
</feature>
<dbReference type="PANTHER" id="PTHR40396:SF1">
    <property type="entry name" value="ATPASE AAA-TYPE CORE DOMAIN-CONTAINING PROTEIN"/>
    <property type="match status" value="1"/>
</dbReference>
<protein>
    <submittedName>
        <fullName evidence="2">ATP-binding protein</fullName>
    </submittedName>
</protein>
<evidence type="ECO:0000259" key="1">
    <source>
        <dbReference type="Pfam" id="PF13304"/>
    </source>
</evidence>
<evidence type="ECO:0000313" key="2">
    <source>
        <dbReference type="EMBL" id="MBM6875502.1"/>
    </source>
</evidence>
<dbReference type="EMBL" id="JACJLT010000065">
    <property type="protein sequence ID" value="MBM6875502.1"/>
    <property type="molecule type" value="Genomic_DNA"/>
</dbReference>
<proteinExistence type="predicted"/>
<dbReference type="Pfam" id="PF13304">
    <property type="entry name" value="AAA_21"/>
    <property type="match status" value="1"/>
</dbReference>
<dbReference type="RefSeq" id="WP_204716318.1">
    <property type="nucleotide sequence ID" value="NZ_JACJLT010000065.1"/>
</dbReference>
<comment type="caution">
    <text evidence="2">The sequence shown here is derived from an EMBL/GenBank/DDBJ whole genome shotgun (WGS) entry which is preliminary data.</text>
</comment>
<dbReference type="SUPFAM" id="SSF52540">
    <property type="entry name" value="P-loop containing nucleoside triphosphate hydrolases"/>
    <property type="match status" value="1"/>
</dbReference>
<dbReference type="InterPro" id="IPR003959">
    <property type="entry name" value="ATPase_AAA_core"/>
</dbReference>
<keyword evidence="2" id="KW-0067">ATP-binding</keyword>
<organism evidence="2 3">
    <name type="scientific">Fusobacterium mortiferum</name>
    <dbReference type="NCBI Taxonomy" id="850"/>
    <lineage>
        <taxon>Bacteria</taxon>
        <taxon>Fusobacteriati</taxon>
        <taxon>Fusobacteriota</taxon>
        <taxon>Fusobacteriia</taxon>
        <taxon>Fusobacteriales</taxon>
        <taxon>Fusobacteriaceae</taxon>
        <taxon>Fusobacterium</taxon>
    </lineage>
</organism>
<keyword evidence="2" id="KW-0547">Nucleotide-binding</keyword>
<accession>A0ABS2G4L2</accession>
<name>A0ABS2G4L2_FUSMR</name>
<dbReference type="GO" id="GO:0005524">
    <property type="term" value="F:ATP binding"/>
    <property type="evidence" value="ECO:0007669"/>
    <property type="project" value="UniProtKB-KW"/>
</dbReference>